<feature type="domain" description="Enoyl reductase (ER)" evidence="1">
    <location>
        <begin position="12"/>
        <end position="320"/>
    </location>
</feature>
<dbReference type="RefSeq" id="WP_306019681.1">
    <property type="nucleotide sequence ID" value="NZ_CP129013.1"/>
</dbReference>
<dbReference type="PANTHER" id="PTHR11695:SF648">
    <property type="entry name" value="ZINC-BINDING OXIDOREDUCTASE"/>
    <property type="match status" value="1"/>
</dbReference>
<dbReference type="Proteomes" id="UP001197974">
    <property type="component" value="Chromosome"/>
</dbReference>
<dbReference type="InterPro" id="IPR011032">
    <property type="entry name" value="GroES-like_sf"/>
</dbReference>
<evidence type="ECO:0000313" key="3">
    <source>
        <dbReference type="Proteomes" id="UP001197974"/>
    </source>
</evidence>
<dbReference type="InterPro" id="IPR013154">
    <property type="entry name" value="ADH-like_N"/>
</dbReference>
<dbReference type="InterPro" id="IPR020843">
    <property type="entry name" value="ER"/>
</dbReference>
<dbReference type="SUPFAM" id="SSF51735">
    <property type="entry name" value="NAD(P)-binding Rossmann-fold domains"/>
    <property type="match status" value="1"/>
</dbReference>
<dbReference type="EMBL" id="CP129013">
    <property type="protein sequence ID" value="WLR42083.1"/>
    <property type="molecule type" value="Genomic_DNA"/>
</dbReference>
<dbReference type="SMART" id="SM00829">
    <property type="entry name" value="PKS_ER"/>
    <property type="match status" value="1"/>
</dbReference>
<evidence type="ECO:0000313" key="2">
    <source>
        <dbReference type="EMBL" id="WLR42083.1"/>
    </source>
</evidence>
<dbReference type="Pfam" id="PF13602">
    <property type="entry name" value="ADH_zinc_N_2"/>
    <property type="match status" value="1"/>
</dbReference>
<dbReference type="CDD" id="cd08267">
    <property type="entry name" value="MDR1"/>
    <property type="match status" value="1"/>
</dbReference>
<accession>A0ABY9JTK5</accession>
<sequence length="323" mass="36153">MKTVYYTKYVPPDVLQVKEVEKPMIEDNQLLVRVHATTVSSGDSRMRRGNRKSLPLWPISKMAIGLRKPKNPVLGMDFAGEVVSKGKNVSRLRQGDHVYGFPGKGGSNAEYIKVSEESSVTVKPSNMTFEEAASVPFGAVSALFFLRKGKIKKGDDILIYGASGSVGTYAIQLAKYYGAKVTGVCSTENVEMVKSLGADDVVDYKRENYTNRKQTYDIIFDTVGKTTFSHCRKLLKPKGYYVLAVMNYREAFQILWTSLFGERKVISGIATGSIEDFNFLNNLIEEGKLKAVIDRSYHYNNIADAHRYVDKGHKKGNVVIKWI</sequence>
<organism evidence="2 3">
    <name type="scientific">Bacillus carboniphilus</name>
    <dbReference type="NCBI Taxonomy" id="86663"/>
    <lineage>
        <taxon>Bacteria</taxon>
        <taxon>Bacillati</taxon>
        <taxon>Bacillota</taxon>
        <taxon>Bacilli</taxon>
        <taxon>Bacillales</taxon>
        <taxon>Bacillaceae</taxon>
        <taxon>Bacillus</taxon>
    </lineage>
</organism>
<dbReference type="InterPro" id="IPR036291">
    <property type="entry name" value="NAD(P)-bd_dom_sf"/>
</dbReference>
<keyword evidence="3" id="KW-1185">Reference proteome</keyword>
<dbReference type="InterPro" id="IPR050700">
    <property type="entry name" value="YIM1/Zinc_Alcohol_DH_Fams"/>
</dbReference>
<dbReference type="Gene3D" id="3.90.180.10">
    <property type="entry name" value="Medium-chain alcohol dehydrogenases, catalytic domain"/>
    <property type="match status" value="1"/>
</dbReference>
<reference evidence="2 3" key="1">
    <citation type="submission" date="2023-06" db="EMBL/GenBank/DDBJ databases">
        <title>Five Gram-positive bacteria isolated from mangrove sediments in Shenzhen, Guangdong, China.</title>
        <authorList>
            <person name="Yu S."/>
            <person name="Zheng W."/>
            <person name="Huang Y."/>
        </authorList>
    </citation>
    <scope>NUCLEOTIDE SEQUENCE [LARGE SCALE GENOMIC DNA]</scope>
    <source>
        <strain evidence="2 3">SaN35-3</strain>
    </source>
</reference>
<dbReference type="PANTHER" id="PTHR11695">
    <property type="entry name" value="ALCOHOL DEHYDROGENASE RELATED"/>
    <property type="match status" value="1"/>
</dbReference>
<proteinExistence type="predicted"/>
<dbReference type="Gene3D" id="3.40.50.720">
    <property type="entry name" value="NAD(P)-binding Rossmann-like Domain"/>
    <property type="match status" value="1"/>
</dbReference>
<evidence type="ECO:0000259" key="1">
    <source>
        <dbReference type="SMART" id="SM00829"/>
    </source>
</evidence>
<protein>
    <submittedName>
        <fullName evidence="2">NAD(P)-dependent alcohol dehydrogenase</fullName>
    </submittedName>
</protein>
<name>A0ABY9JTK5_9BACI</name>
<dbReference type="Pfam" id="PF08240">
    <property type="entry name" value="ADH_N"/>
    <property type="match status" value="1"/>
</dbReference>
<gene>
    <name evidence="2" type="ORF">LC087_15115</name>
</gene>
<dbReference type="SUPFAM" id="SSF50129">
    <property type="entry name" value="GroES-like"/>
    <property type="match status" value="1"/>
</dbReference>